<dbReference type="Proteomes" id="UP001060215">
    <property type="component" value="Chromosome 15"/>
</dbReference>
<protein>
    <submittedName>
        <fullName evidence="1">Plastid division protein PDV2</fullName>
    </submittedName>
</protein>
<reference evidence="1 2" key="1">
    <citation type="journal article" date="2022" name="Plant J.">
        <title>Chromosome-level genome of Camellia lanceoleosa provides a valuable resource for understanding genome evolution and self-incompatibility.</title>
        <authorList>
            <person name="Gong W."/>
            <person name="Xiao S."/>
            <person name="Wang L."/>
            <person name="Liao Z."/>
            <person name="Chang Y."/>
            <person name="Mo W."/>
            <person name="Hu G."/>
            <person name="Li W."/>
            <person name="Zhao G."/>
            <person name="Zhu H."/>
            <person name="Hu X."/>
            <person name="Ji K."/>
            <person name="Xiang X."/>
            <person name="Song Q."/>
            <person name="Yuan D."/>
            <person name="Jin S."/>
            <person name="Zhang L."/>
        </authorList>
    </citation>
    <scope>NUCLEOTIDE SEQUENCE [LARGE SCALE GENOMIC DNA]</scope>
    <source>
        <strain evidence="1">SQ_2022a</strain>
    </source>
</reference>
<accession>A0ACC0FBT4</accession>
<organism evidence="1 2">
    <name type="scientific">Camellia lanceoleosa</name>
    <dbReference type="NCBI Taxonomy" id="1840588"/>
    <lineage>
        <taxon>Eukaryota</taxon>
        <taxon>Viridiplantae</taxon>
        <taxon>Streptophyta</taxon>
        <taxon>Embryophyta</taxon>
        <taxon>Tracheophyta</taxon>
        <taxon>Spermatophyta</taxon>
        <taxon>Magnoliopsida</taxon>
        <taxon>eudicotyledons</taxon>
        <taxon>Gunneridae</taxon>
        <taxon>Pentapetalae</taxon>
        <taxon>asterids</taxon>
        <taxon>Ericales</taxon>
        <taxon>Theaceae</taxon>
        <taxon>Camellia</taxon>
    </lineage>
</organism>
<evidence type="ECO:0000313" key="2">
    <source>
        <dbReference type="Proteomes" id="UP001060215"/>
    </source>
</evidence>
<dbReference type="EMBL" id="CM045772">
    <property type="protein sequence ID" value="KAI7985949.1"/>
    <property type="molecule type" value="Genomic_DNA"/>
</dbReference>
<evidence type="ECO:0000313" key="1">
    <source>
        <dbReference type="EMBL" id="KAI7985949.1"/>
    </source>
</evidence>
<keyword evidence="2" id="KW-1185">Reference proteome</keyword>
<comment type="caution">
    <text evidence="1">The sequence shown here is derived from an EMBL/GenBank/DDBJ whole genome shotgun (WGS) entry which is preliminary data.</text>
</comment>
<gene>
    <name evidence="1" type="ORF">LOK49_LG14G02077</name>
</gene>
<proteinExistence type="predicted"/>
<name>A0ACC0FBT4_9ERIC</name>
<sequence length="112" mass="12328">MDEDGIGLVLAPASELRSKIINCIHRASTALQEQEEKEDKDNGSRDKVGEAEEEEEVEEEADNGSRDKVGEAEEEEEVEEEAAESLLNIRDALESLEALLSSLQVCSLVLKN</sequence>